<dbReference type="Proteomes" id="UP000235114">
    <property type="component" value="Unassembled WGS sequence"/>
</dbReference>
<dbReference type="AlphaFoldDB" id="A0A2N5GIA4"/>
<reference evidence="2 4" key="2">
    <citation type="submission" date="2017-12" db="EMBL/GenBank/DDBJ databases">
        <title>Comparative Functional Genomics of Dry Heat Resistant strains isolated from the Viking Spacecraft.</title>
        <authorList>
            <person name="Seuylemezian A."/>
            <person name="Cooper K."/>
            <person name="Vaishampayan P."/>
        </authorList>
    </citation>
    <scope>NUCLEOTIDE SEQUENCE [LARGE SCALE GENOMIC DNA]</scope>
    <source>
        <strain evidence="2 4">ATCC 29669</strain>
    </source>
</reference>
<accession>A0A2N5GIA4</accession>
<gene>
    <name evidence="1" type="ORF">CU635_17960</name>
    <name evidence="2" type="ORF">CVD25_18715</name>
</gene>
<name>A0A2N5GIA4_9BACI</name>
<keyword evidence="4" id="KW-1185">Reference proteome</keyword>
<dbReference type="EMBL" id="PGVD01000057">
    <property type="protein sequence ID" value="PLR92528.1"/>
    <property type="molecule type" value="Genomic_DNA"/>
</dbReference>
<evidence type="ECO:0000313" key="2">
    <source>
        <dbReference type="EMBL" id="PLR92528.1"/>
    </source>
</evidence>
<comment type="caution">
    <text evidence="1">The sequence shown here is derived from an EMBL/GenBank/DDBJ whole genome shotgun (WGS) entry which is preliminary data.</text>
</comment>
<evidence type="ECO:0000313" key="1">
    <source>
        <dbReference type="EMBL" id="PLR80580.1"/>
    </source>
</evidence>
<dbReference type="Proteomes" id="UP000234951">
    <property type="component" value="Unassembled WGS sequence"/>
</dbReference>
<reference evidence="1 3" key="1">
    <citation type="submission" date="2017-11" db="EMBL/GenBank/DDBJ databases">
        <title>Comparitive Functional Genomics of Dry Heat Resistant strains isolated from the Viking Spacecraft.</title>
        <authorList>
            <person name="Seuylemezian A."/>
            <person name="Cooper K."/>
            <person name="Vaishampayan P."/>
        </authorList>
    </citation>
    <scope>NUCLEOTIDE SEQUENCE [LARGE SCALE GENOMIC DNA]</scope>
    <source>
        <strain evidence="1 3">M4.6</strain>
    </source>
</reference>
<proteinExistence type="predicted"/>
<dbReference type="EMBL" id="PGVA01000049">
    <property type="protein sequence ID" value="PLR80580.1"/>
    <property type="molecule type" value="Genomic_DNA"/>
</dbReference>
<organism evidence="1 3">
    <name type="scientific">Bacillus canaveralius</name>
    <dbReference type="NCBI Taxonomy" id="1403243"/>
    <lineage>
        <taxon>Bacteria</taxon>
        <taxon>Bacillati</taxon>
        <taxon>Bacillota</taxon>
        <taxon>Bacilli</taxon>
        <taxon>Bacillales</taxon>
        <taxon>Bacillaceae</taxon>
        <taxon>Bacillus</taxon>
    </lineage>
</organism>
<protein>
    <submittedName>
        <fullName evidence="1">Uncharacterized protein</fullName>
    </submittedName>
</protein>
<evidence type="ECO:0000313" key="3">
    <source>
        <dbReference type="Proteomes" id="UP000234951"/>
    </source>
</evidence>
<evidence type="ECO:0000313" key="4">
    <source>
        <dbReference type="Proteomes" id="UP000235114"/>
    </source>
</evidence>
<sequence length="66" mass="7490">MEWNLRTTIHVINNVKPYHTEGNEGHKLMAHGSDSNAESLFCLIEKTRGGGEEMKFKSITYILVVL</sequence>